<evidence type="ECO:0000256" key="24">
    <source>
        <dbReference type="PROSITE-ProRule" id="PRU00023"/>
    </source>
</evidence>
<comment type="catalytic activity">
    <reaction evidence="19">
        <text>L-seryl-[protein] + ATP = O-phospho-L-seryl-[protein] + ADP + H(+)</text>
        <dbReference type="Rhea" id="RHEA:17989"/>
        <dbReference type="Rhea" id="RHEA-COMP:9863"/>
        <dbReference type="Rhea" id="RHEA-COMP:11604"/>
        <dbReference type="ChEBI" id="CHEBI:15378"/>
        <dbReference type="ChEBI" id="CHEBI:29999"/>
        <dbReference type="ChEBI" id="CHEBI:30616"/>
        <dbReference type="ChEBI" id="CHEBI:83421"/>
        <dbReference type="ChEBI" id="CHEBI:456216"/>
        <dbReference type="EC" id="2.7.11.1"/>
    </reaction>
</comment>
<dbReference type="PANTHER" id="PTHR24161:SF85">
    <property type="entry name" value="PALMITOYLTRANSFERASE HIP14"/>
    <property type="match status" value="1"/>
</dbReference>
<reference evidence="28" key="1">
    <citation type="submission" date="2016-06" db="EMBL/GenBank/DDBJ databases">
        <title>De novo assembly and RNA-Seq shows season-dependent expression and editing in black bear kidneys.</title>
        <authorList>
            <person name="Korstanje R."/>
            <person name="Srivastava A."/>
            <person name="Sarsani V.K."/>
            <person name="Sheehan S.M."/>
            <person name="Seger R.L."/>
            <person name="Barter M.E."/>
            <person name="Lindqvist C."/>
            <person name="Brody L.C."/>
            <person name="Mullikin J.C."/>
        </authorList>
    </citation>
    <scope>NUCLEOTIDE SEQUENCE [LARGE SCALE GENOMIC DNA]</scope>
</reference>
<keyword evidence="12" id="KW-0418">Kinase</keyword>
<evidence type="ECO:0000256" key="23">
    <source>
        <dbReference type="ARBA" id="ARBA00078431"/>
    </source>
</evidence>
<comment type="subcellular location">
    <subcellularLocation>
        <location evidence="3">Cytoplasm</location>
    </subcellularLocation>
    <subcellularLocation>
        <location evidence="2">Nucleus</location>
    </subcellularLocation>
</comment>
<comment type="similarity">
    <text evidence="21">Belongs to the protein kinase superfamily. TKL Ser/Thr protein kinase family. MAP kinase kinase kinase subfamily.</text>
</comment>
<protein>
    <recommendedName>
        <fullName evidence="22">Serine/threonine-protein kinase TNNI3K</fullName>
        <ecNumber evidence="4">2.7.11.1</ecNumber>
    </recommendedName>
    <alternativeName>
        <fullName evidence="23">TNNI3-interacting kinase</fullName>
    </alternativeName>
</protein>
<comment type="catalytic activity">
    <reaction evidence="18">
        <text>L-threonyl-[protein] + ATP = O-phospho-L-threonyl-[protein] + ADP + H(+)</text>
        <dbReference type="Rhea" id="RHEA:46608"/>
        <dbReference type="Rhea" id="RHEA-COMP:11060"/>
        <dbReference type="Rhea" id="RHEA-COMP:11605"/>
        <dbReference type="ChEBI" id="CHEBI:15378"/>
        <dbReference type="ChEBI" id="CHEBI:30013"/>
        <dbReference type="ChEBI" id="CHEBI:30616"/>
        <dbReference type="ChEBI" id="CHEBI:61977"/>
        <dbReference type="ChEBI" id="CHEBI:456216"/>
        <dbReference type="EC" id="2.7.11.1"/>
    </reaction>
</comment>
<feature type="repeat" description="ANK" evidence="24">
    <location>
        <begin position="234"/>
        <end position="261"/>
    </location>
</feature>
<dbReference type="PROSITE" id="PS50011">
    <property type="entry name" value="PROTEIN_KINASE_DOM"/>
    <property type="match status" value="1"/>
</dbReference>
<dbReference type="Gene3D" id="1.25.40.20">
    <property type="entry name" value="Ankyrin repeat-containing domain"/>
    <property type="match status" value="4"/>
</dbReference>
<dbReference type="InterPro" id="IPR000719">
    <property type="entry name" value="Prot_kinase_dom"/>
</dbReference>
<evidence type="ECO:0000256" key="7">
    <source>
        <dbReference type="ARBA" id="ARBA00022553"/>
    </source>
</evidence>
<evidence type="ECO:0000256" key="19">
    <source>
        <dbReference type="ARBA" id="ARBA00048679"/>
    </source>
</evidence>
<evidence type="ECO:0000256" key="3">
    <source>
        <dbReference type="ARBA" id="ARBA00004496"/>
    </source>
</evidence>
<evidence type="ECO:0000256" key="2">
    <source>
        <dbReference type="ARBA" id="ARBA00004123"/>
    </source>
</evidence>
<evidence type="ECO:0000256" key="16">
    <source>
        <dbReference type="ARBA" id="ARBA00023054"/>
    </source>
</evidence>
<dbReference type="AlphaFoldDB" id="A0A452R5B6"/>
<dbReference type="Pfam" id="PF00023">
    <property type="entry name" value="Ank"/>
    <property type="match status" value="1"/>
</dbReference>
<feature type="repeat" description="ANK" evidence="24">
    <location>
        <begin position="307"/>
        <end position="339"/>
    </location>
</feature>
<name>A0A452R5B6_URSAM</name>
<evidence type="ECO:0000256" key="13">
    <source>
        <dbReference type="ARBA" id="ARBA00022840"/>
    </source>
</evidence>
<dbReference type="FunFam" id="1.25.40.20:FF:000089">
    <property type="entry name" value="serine/threonine-protein kinase TNNI3K"/>
    <property type="match status" value="1"/>
</dbReference>
<evidence type="ECO:0000256" key="5">
    <source>
        <dbReference type="ARBA" id="ARBA00022490"/>
    </source>
</evidence>
<feature type="repeat" description="ANK" evidence="24">
    <location>
        <begin position="199"/>
        <end position="231"/>
    </location>
</feature>
<feature type="repeat" description="ANK" evidence="24">
    <location>
        <begin position="100"/>
        <end position="132"/>
    </location>
</feature>
<keyword evidence="9" id="KW-0479">Metal-binding</keyword>
<accession>A0A452R5B6</accession>
<keyword evidence="16" id="KW-0175">Coiled coil</keyword>
<evidence type="ECO:0000256" key="10">
    <source>
        <dbReference type="ARBA" id="ARBA00022737"/>
    </source>
</evidence>
<feature type="domain" description="Protein kinase" evidence="26">
    <location>
        <begin position="431"/>
        <end position="671"/>
    </location>
</feature>
<keyword evidence="7" id="KW-0597">Phosphoprotein</keyword>
<evidence type="ECO:0000256" key="12">
    <source>
        <dbReference type="ARBA" id="ARBA00022777"/>
    </source>
</evidence>
<evidence type="ECO:0000313" key="27">
    <source>
        <dbReference type="Ensembl" id="ENSUAMP00000013481.1"/>
    </source>
</evidence>
<dbReference type="InterPro" id="IPR011009">
    <property type="entry name" value="Kinase-like_dom_sf"/>
</dbReference>
<dbReference type="GO" id="GO:0046872">
    <property type="term" value="F:metal ion binding"/>
    <property type="evidence" value="ECO:0007669"/>
    <property type="project" value="UniProtKB-KW"/>
</dbReference>
<evidence type="ECO:0000256" key="25">
    <source>
        <dbReference type="PROSITE-ProRule" id="PRU10141"/>
    </source>
</evidence>
<evidence type="ECO:0000256" key="8">
    <source>
        <dbReference type="ARBA" id="ARBA00022679"/>
    </source>
</evidence>
<reference evidence="27" key="3">
    <citation type="submission" date="2025-09" db="UniProtKB">
        <authorList>
            <consortium name="Ensembl"/>
        </authorList>
    </citation>
    <scope>IDENTIFICATION</scope>
</reference>
<dbReference type="PROSITE" id="PS00107">
    <property type="entry name" value="PROTEIN_KINASE_ATP"/>
    <property type="match status" value="1"/>
</dbReference>
<keyword evidence="8" id="KW-0808">Transferase</keyword>
<comment type="cofactor">
    <cofactor evidence="1">
        <name>Mg(2+)</name>
        <dbReference type="ChEBI" id="CHEBI:18420"/>
    </cofactor>
</comment>
<dbReference type="InterPro" id="IPR036770">
    <property type="entry name" value="Ankyrin_rpt-contain_sf"/>
</dbReference>
<dbReference type="Pfam" id="PF00069">
    <property type="entry name" value="Pkinase"/>
    <property type="match status" value="1"/>
</dbReference>
<reference evidence="27" key="2">
    <citation type="submission" date="2025-08" db="UniProtKB">
        <authorList>
            <consortium name="Ensembl"/>
        </authorList>
    </citation>
    <scope>IDENTIFICATION</scope>
</reference>
<keyword evidence="13 25" id="KW-0067">ATP-binding</keyword>
<evidence type="ECO:0000256" key="17">
    <source>
        <dbReference type="ARBA" id="ARBA00023242"/>
    </source>
</evidence>
<dbReference type="GO" id="GO:0005737">
    <property type="term" value="C:cytoplasm"/>
    <property type="evidence" value="ECO:0007669"/>
    <property type="project" value="UniProtKB-SubCell"/>
</dbReference>
<dbReference type="GO" id="GO:0005524">
    <property type="term" value="F:ATP binding"/>
    <property type="evidence" value="ECO:0007669"/>
    <property type="project" value="UniProtKB-UniRule"/>
</dbReference>
<dbReference type="InterPro" id="IPR017441">
    <property type="entry name" value="Protein_kinase_ATP_BS"/>
</dbReference>
<proteinExistence type="inferred from homology"/>
<evidence type="ECO:0000256" key="18">
    <source>
        <dbReference type="ARBA" id="ARBA00047899"/>
    </source>
</evidence>
<dbReference type="InterPro" id="IPR002110">
    <property type="entry name" value="Ankyrin_rpt"/>
</dbReference>
<keyword evidence="10" id="KW-0677">Repeat</keyword>
<evidence type="ECO:0000256" key="6">
    <source>
        <dbReference type="ARBA" id="ARBA00022527"/>
    </source>
</evidence>
<dbReference type="SUPFAM" id="SSF56112">
    <property type="entry name" value="Protein kinase-like (PK-like)"/>
    <property type="match status" value="1"/>
</dbReference>
<dbReference type="GO" id="GO:0004674">
    <property type="term" value="F:protein serine/threonine kinase activity"/>
    <property type="evidence" value="ECO:0007669"/>
    <property type="project" value="UniProtKB-KW"/>
</dbReference>
<keyword evidence="6" id="KW-0723">Serine/threonine-protein kinase</keyword>
<dbReference type="CDD" id="cd14064">
    <property type="entry name" value="PKc_TNNI3K"/>
    <property type="match status" value="1"/>
</dbReference>
<dbReference type="PRINTS" id="PR01415">
    <property type="entry name" value="ANKYRIN"/>
</dbReference>
<gene>
    <name evidence="27" type="primary">TNNI3K</name>
</gene>
<evidence type="ECO:0000256" key="9">
    <source>
        <dbReference type="ARBA" id="ARBA00022723"/>
    </source>
</evidence>
<dbReference type="GeneTree" id="ENSGT00940000159131"/>
<keyword evidence="5" id="KW-0963">Cytoplasm</keyword>
<evidence type="ECO:0000256" key="22">
    <source>
        <dbReference type="ARBA" id="ARBA00074341"/>
    </source>
</evidence>
<evidence type="ECO:0000259" key="26">
    <source>
        <dbReference type="PROSITE" id="PS50011"/>
    </source>
</evidence>
<keyword evidence="17" id="KW-0539">Nucleus</keyword>
<dbReference type="FunFam" id="1.25.40.20:FF:000155">
    <property type="entry name" value="Serine/threonine-protein kinase TNNI3K"/>
    <property type="match status" value="1"/>
</dbReference>
<keyword evidence="28" id="KW-1185">Reference proteome</keyword>
<dbReference type="SMART" id="SM00248">
    <property type="entry name" value="ANK"/>
    <property type="match status" value="9"/>
</dbReference>
<dbReference type="EC" id="2.7.11.1" evidence="4"/>
<evidence type="ECO:0000256" key="20">
    <source>
        <dbReference type="ARBA" id="ARBA00053218"/>
    </source>
</evidence>
<evidence type="ECO:0000313" key="28">
    <source>
        <dbReference type="Proteomes" id="UP000291022"/>
    </source>
</evidence>
<evidence type="ECO:0000256" key="1">
    <source>
        <dbReference type="ARBA" id="ARBA00001946"/>
    </source>
</evidence>
<dbReference type="SUPFAM" id="SSF48403">
    <property type="entry name" value="Ankyrin repeat"/>
    <property type="match status" value="1"/>
</dbReference>
<dbReference type="PROSITE" id="PS50297">
    <property type="entry name" value="ANK_REP_REGION"/>
    <property type="match status" value="6"/>
</dbReference>
<dbReference type="PANTHER" id="PTHR24161">
    <property type="entry name" value="ANK_REP_REGION DOMAIN-CONTAINING PROTEIN-RELATED"/>
    <property type="match status" value="1"/>
</dbReference>
<comment type="function">
    <text evidence="20">May play a role in cardiac physiology.</text>
</comment>
<dbReference type="GO" id="GO:0005634">
    <property type="term" value="C:nucleus"/>
    <property type="evidence" value="ECO:0007669"/>
    <property type="project" value="UniProtKB-SubCell"/>
</dbReference>
<evidence type="ECO:0000256" key="11">
    <source>
        <dbReference type="ARBA" id="ARBA00022741"/>
    </source>
</evidence>
<evidence type="ECO:0000256" key="15">
    <source>
        <dbReference type="ARBA" id="ARBA00023043"/>
    </source>
</evidence>
<sequence>MGNYKSRPTQTCTDEWKKKVSESYVIIIERLEDDLQIKEKELAELRHIFSSDDAFSKVNLNYRTENGLSLLHLCCICGGNKSHIRTLMLKGLRPSRLTRNGFTALHLAVYKDSAELITSLLHSGADIQQVGYGGLTALHIATIAGHLEAADVLLQHGANVNVQDAVFFTPLHIAAYYGHEQVTRLLLKFGADVNVSGEVGDRPLHLASAKGFFNIAKLLMEEGSKADVNAQDNEDHVPLHFCSRFGHHDIVKYLLQSDSEVQPHVLYHISLFLLLYFCSACTYGKSIDLVKFLLDQNVISINHQGRDGHTGLHSACYHGHIRLVQFLLDNGADMNLVACDPSRSSGEKDEQTCLMWAYEKGHDAIVTLLKHYKRPQDELPCNEYSQPGGDGSYVSLPSPLGKIKSMTKEKADVLLLRAGLPSHFHLQLSEIEFHEIIGSGSFGKVYKGRCRNKIVAIKRYRANTYCSKSDVDMFCREVSILCRLNHPCVIQFVGACLNDPSQFAIVTQYISGGSLFSLLHEQKRILDLQSKLIIAVDVAKGMEYLHNLTQPIIHRDLNRFLQSLDEDNMTKQPGNLRWMAPEVFTQCTRYTIKADVFSYALCLWELLTGEIPFAHLKPAAAAADMAYHHIRPPIGYSIPKPISSLLMRGWNACPEGRPEFSEVVTKLEECLCNIELMSPASSNSSGSLSPSSSSDCLVSRGGPGRSHVAALRSRFELEYALNARSCATWSQSAGQGSPQGLSLEEMKRGLQFSPVDKYGYVSDPMSPMHFHSCPNSGSFEDSG</sequence>
<feature type="binding site" evidence="25">
    <location>
        <position position="458"/>
    </location>
    <ligand>
        <name>ATP</name>
        <dbReference type="ChEBI" id="CHEBI:30616"/>
    </ligand>
</feature>
<dbReference type="Proteomes" id="UP000291022">
    <property type="component" value="Unassembled WGS sequence"/>
</dbReference>
<dbReference type="FunFam" id="1.25.40.20:FF:000077">
    <property type="entry name" value="Serine/threonine-protein kinase TNNI3K"/>
    <property type="match status" value="1"/>
</dbReference>
<keyword evidence="11 25" id="KW-0547">Nucleotide-binding</keyword>
<dbReference type="Pfam" id="PF12796">
    <property type="entry name" value="Ank_2"/>
    <property type="match status" value="3"/>
</dbReference>
<evidence type="ECO:0000256" key="21">
    <source>
        <dbReference type="ARBA" id="ARBA00061647"/>
    </source>
</evidence>
<organism evidence="27 28">
    <name type="scientific">Ursus americanus</name>
    <name type="common">American black bear</name>
    <name type="synonym">Euarctos americanus</name>
    <dbReference type="NCBI Taxonomy" id="9643"/>
    <lineage>
        <taxon>Eukaryota</taxon>
        <taxon>Metazoa</taxon>
        <taxon>Chordata</taxon>
        <taxon>Craniata</taxon>
        <taxon>Vertebrata</taxon>
        <taxon>Euteleostomi</taxon>
        <taxon>Mammalia</taxon>
        <taxon>Eutheria</taxon>
        <taxon>Laurasiatheria</taxon>
        <taxon>Carnivora</taxon>
        <taxon>Caniformia</taxon>
        <taxon>Ursidae</taxon>
        <taxon>Ursus</taxon>
    </lineage>
</organism>
<dbReference type="PROSITE" id="PS50088">
    <property type="entry name" value="ANK_REPEAT"/>
    <property type="match status" value="6"/>
</dbReference>
<dbReference type="Gene3D" id="1.10.510.10">
    <property type="entry name" value="Transferase(Phosphotransferase) domain 1"/>
    <property type="match status" value="2"/>
</dbReference>
<feature type="repeat" description="ANK" evidence="24">
    <location>
        <begin position="169"/>
        <end position="198"/>
    </location>
</feature>
<evidence type="ECO:0000256" key="4">
    <source>
        <dbReference type="ARBA" id="ARBA00012513"/>
    </source>
</evidence>
<dbReference type="OMA" id="NHPCIIH"/>
<feature type="repeat" description="ANK" evidence="24">
    <location>
        <begin position="133"/>
        <end position="165"/>
    </location>
</feature>
<keyword evidence="15 24" id="KW-0040">ANK repeat</keyword>
<dbReference type="Ensembl" id="ENSUAMT00000015112.1">
    <property type="protein sequence ID" value="ENSUAMP00000013481.1"/>
    <property type="gene ID" value="ENSUAMG00000010818.1"/>
</dbReference>
<keyword evidence="14" id="KW-0460">Magnesium</keyword>
<evidence type="ECO:0000256" key="14">
    <source>
        <dbReference type="ARBA" id="ARBA00022842"/>
    </source>
</evidence>